<dbReference type="GO" id="GO:0003824">
    <property type="term" value="F:catalytic activity"/>
    <property type="evidence" value="ECO:0007669"/>
    <property type="project" value="InterPro"/>
</dbReference>
<dbReference type="Pfam" id="PF14529">
    <property type="entry name" value="Exo_endo_phos_2"/>
    <property type="match status" value="1"/>
</dbReference>
<dbReference type="Gene3D" id="3.60.10.10">
    <property type="entry name" value="Endonuclease/exonuclease/phosphatase"/>
    <property type="match status" value="1"/>
</dbReference>
<accession>A0A067LY39</accession>
<feature type="domain" description="Endonuclease/exonuclease/phosphatase" evidence="1">
    <location>
        <begin position="65"/>
        <end position="164"/>
    </location>
</feature>
<evidence type="ECO:0000259" key="1">
    <source>
        <dbReference type="Pfam" id="PF14529"/>
    </source>
</evidence>
<dbReference type="InterPro" id="IPR005135">
    <property type="entry name" value="Endo/exonuclease/phosphatase"/>
</dbReference>
<dbReference type="Proteomes" id="UP000027195">
    <property type="component" value="Unassembled WGS sequence"/>
</dbReference>
<dbReference type="OrthoDB" id="4842715at2759"/>
<protein>
    <recommendedName>
        <fullName evidence="1">Endonuclease/exonuclease/phosphatase domain-containing protein</fullName>
    </recommendedName>
</protein>
<name>A0A067LY39_BOTB1</name>
<evidence type="ECO:0000313" key="2">
    <source>
        <dbReference type="EMBL" id="KDQ07270.1"/>
    </source>
</evidence>
<organism evidence="2 3">
    <name type="scientific">Botryobasidium botryosum (strain FD-172 SS1)</name>
    <dbReference type="NCBI Taxonomy" id="930990"/>
    <lineage>
        <taxon>Eukaryota</taxon>
        <taxon>Fungi</taxon>
        <taxon>Dikarya</taxon>
        <taxon>Basidiomycota</taxon>
        <taxon>Agaricomycotina</taxon>
        <taxon>Agaricomycetes</taxon>
        <taxon>Cantharellales</taxon>
        <taxon>Botryobasidiaceae</taxon>
        <taxon>Botryobasidium</taxon>
    </lineage>
</organism>
<keyword evidence="3" id="KW-1185">Reference proteome</keyword>
<dbReference type="HOGENOM" id="CLU_1547296_0_0_1"/>
<proteinExistence type="predicted"/>
<reference evidence="3" key="1">
    <citation type="journal article" date="2014" name="Proc. Natl. Acad. Sci. U.S.A.">
        <title>Extensive sampling of basidiomycete genomes demonstrates inadequacy of the white-rot/brown-rot paradigm for wood decay fungi.</title>
        <authorList>
            <person name="Riley R."/>
            <person name="Salamov A.A."/>
            <person name="Brown D.W."/>
            <person name="Nagy L.G."/>
            <person name="Floudas D."/>
            <person name="Held B.W."/>
            <person name="Levasseur A."/>
            <person name="Lombard V."/>
            <person name="Morin E."/>
            <person name="Otillar R."/>
            <person name="Lindquist E.A."/>
            <person name="Sun H."/>
            <person name="LaButti K.M."/>
            <person name="Schmutz J."/>
            <person name="Jabbour D."/>
            <person name="Luo H."/>
            <person name="Baker S.E."/>
            <person name="Pisabarro A.G."/>
            <person name="Walton J.D."/>
            <person name="Blanchette R.A."/>
            <person name="Henrissat B."/>
            <person name="Martin F."/>
            <person name="Cullen D."/>
            <person name="Hibbett D.S."/>
            <person name="Grigoriev I.V."/>
        </authorList>
    </citation>
    <scope>NUCLEOTIDE SEQUENCE [LARGE SCALE GENOMIC DNA]</scope>
    <source>
        <strain evidence="3">FD-172 SS1</strain>
    </source>
</reference>
<evidence type="ECO:0000313" key="3">
    <source>
        <dbReference type="Proteomes" id="UP000027195"/>
    </source>
</evidence>
<gene>
    <name evidence="2" type="ORF">BOTBODRAFT_180868</name>
</gene>
<dbReference type="InterPro" id="IPR036691">
    <property type="entry name" value="Endo/exonu/phosph_ase_sf"/>
</dbReference>
<dbReference type="AlphaFoldDB" id="A0A067LY39"/>
<dbReference type="STRING" id="930990.A0A067LY39"/>
<dbReference type="SUPFAM" id="SSF56219">
    <property type="entry name" value="DNase I-like"/>
    <property type="match status" value="1"/>
</dbReference>
<dbReference type="EMBL" id="KL198111">
    <property type="protein sequence ID" value="KDQ07270.1"/>
    <property type="molecule type" value="Genomic_DNA"/>
</dbReference>
<dbReference type="InParanoid" id="A0A067LY39"/>
<sequence>MSHPSWVTIYPLSPVPNCESSRPRVLTYINHNLTNPAYFHSRPDIMNSLNAQVVDIHIGPTKVRAYNLYWEGKSHQNMINKFDSLDLHDLPSLFLGDFNACHCSWAAHPRNHRNAAGTLVRSWIDLNLLRLLNPHRTPTFFNRRRGIRPTCIDLVLANPLLRDICNPQELRCR</sequence>